<keyword evidence="2" id="KW-1185">Reference proteome</keyword>
<dbReference type="Gene3D" id="1.20.1440.60">
    <property type="entry name" value="23S rRNA-intervening sequence"/>
    <property type="match status" value="1"/>
</dbReference>
<dbReference type="Proteomes" id="UP000240317">
    <property type="component" value="Unassembled WGS sequence"/>
</dbReference>
<reference evidence="1 2" key="1">
    <citation type="submission" date="2018-03" db="EMBL/GenBank/DDBJ databases">
        <title>Draft genome of Deinococcus sp. OD32.</title>
        <authorList>
            <person name="Wang X.-P."/>
            <person name="Du Z.-J."/>
        </authorList>
    </citation>
    <scope>NUCLEOTIDE SEQUENCE [LARGE SCALE GENOMIC DNA]</scope>
    <source>
        <strain evidence="1 2">OD32</strain>
    </source>
</reference>
<dbReference type="Pfam" id="PF05635">
    <property type="entry name" value="23S_rRNA_IVP"/>
    <property type="match status" value="1"/>
</dbReference>
<name>A0A2T3W8A6_9DEIO</name>
<dbReference type="InterPro" id="IPR012657">
    <property type="entry name" value="23S_rRNA-intervening_sequence"/>
</dbReference>
<evidence type="ECO:0000313" key="2">
    <source>
        <dbReference type="Proteomes" id="UP000240317"/>
    </source>
</evidence>
<accession>A0A2T3W8A6</accession>
<sequence>MQGLEVAGQVYRLSAGWPREETYGLTSQARRAAVSISANIAEGVGRGSPKEIIRFTRIALGSVYELPTLLHLGTQLGMSDTKETQSVLLGLERLLKRLNRFIQYQETRL</sequence>
<dbReference type="CDD" id="cd16377">
    <property type="entry name" value="23S_rRNA_IVP_like"/>
    <property type="match status" value="1"/>
</dbReference>
<comment type="caution">
    <text evidence="1">The sequence shown here is derived from an EMBL/GenBank/DDBJ whole genome shotgun (WGS) entry which is preliminary data.</text>
</comment>
<dbReference type="OrthoDB" id="160990at2"/>
<dbReference type="RefSeq" id="WP_107137744.1">
    <property type="nucleotide sequence ID" value="NZ_PYSV01000007.1"/>
</dbReference>
<organism evidence="1 2">
    <name type="scientific">Deinococcus arcticus</name>
    <dbReference type="NCBI Taxonomy" id="2136176"/>
    <lineage>
        <taxon>Bacteria</taxon>
        <taxon>Thermotogati</taxon>
        <taxon>Deinococcota</taxon>
        <taxon>Deinococci</taxon>
        <taxon>Deinococcales</taxon>
        <taxon>Deinococcaceae</taxon>
        <taxon>Deinococcus</taxon>
    </lineage>
</organism>
<dbReference type="PANTHER" id="PTHR38471:SF2">
    <property type="entry name" value="FOUR HELIX BUNDLE PROTEIN"/>
    <property type="match status" value="1"/>
</dbReference>
<dbReference type="InterPro" id="IPR036583">
    <property type="entry name" value="23S_rRNA_IVS_sf"/>
</dbReference>
<dbReference type="EMBL" id="PYSV01000007">
    <property type="protein sequence ID" value="PTA68150.1"/>
    <property type="molecule type" value="Genomic_DNA"/>
</dbReference>
<dbReference type="NCBIfam" id="TIGR02436">
    <property type="entry name" value="four helix bundle protein"/>
    <property type="match status" value="1"/>
</dbReference>
<protein>
    <submittedName>
        <fullName evidence="1">Four helix bundle protein</fullName>
    </submittedName>
</protein>
<dbReference type="SUPFAM" id="SSF158446">
    <property type="entry name" value="IVS-encoded protein-like"/>
    <property type="match status" value="1"/>
</dbReference>
<dbReference type="PANTHER" id="PTHR38471">
    <property type="entry name" value="FOUR HELIX BUNDLE PROTEIN"/>
    <property type="match status" value="1"/>
</dbReference>
<dbReference type="AlphaFoldDB" id="A0A2T3W8A6"/>
<gene>
    <name evidence="1" type="ORF">C8263_08730</name>
</gene>
<evidence type="ECO:0000313" key="1">
    <source>
        <dbReference type="EMBL" id="PTA68150.1"/>
    </source>
</evidence>
<proteinExistence type="predicted"/>